<dbReference type="SUPFAM" id="SSF53448">
    <property type="entry name" value="Nucleotide-diphospho-sugar transferases"/>
    <property type="match status" value="1"/>
</dbReference>
<dbReference type="AlphaFoldDB" id="A0A7U7J1F7"/>
<dbReference type="Proteomes" id="UP000019184">
    <property type="component" value="Unassembled WGS sequence"/>
</dbReference>
<proteinExistence type="predicted"/>
<comment type="caution">
    <text evidence="2">The sequence shown here is derived from an EMBL/GenBank/DDBJ whole genome shotgun (WGS) entry which is preliminary data.</text>
</comment>
<name>A0A7U7J1F7_9GAMM</name>
<protein>
    <recommendedName>
        <fullName evidence="1">Glycosyltransferase 2-like domain-containing protein</fullName>
    </recommendedName>
</protein>
<dbReference type="InterPro" id="IPR050834">
    <property type="entry name" value="Glycosyltransf_2"/>
</dbReference>
<dbReference type="PANTHER" id="PTHR43685">
    <property type="entry name" value="GLYCOSYLTRANSFERASE"/>
    <property type="match status" value="1"/>
</dbReference>
<dbReference type="OrthoDB" id="9802649at2"/>
<feature type="domain" description="Glycosyltransferase 2-like" evidence="1">
    <location>
        <begin position="4"/>
        <end position="106"/>
    </location>
</feature>
<dbReference type="EMBL" id="CBTK010000002">
    <property type="protein sequence ID" value="CDH43072.1"/>
    <property type="molecule type" value="Genomic_DNA"/>
</dbReference>
<keyword evidence="3" id="KW-1185">Reference proteome</keyword>
<accession>A0A7U7J1F7</accession>
<dbReference type="Pfam" id="PF00535">
    <property type="entry name" value="Glycos_transf_2"/>
    <property type="match status" value="1"/>
</dbReference>
<reference evidence="2 3" key="1">
    <citation type="journal article" date="2014" name="ISME J.">
        <title>Candidatus Competibacter-lineage genomes retrieved from metagenomes reveal functional metabolic diversity.</title>
        <authorList>
            <person name="McIlroy S.J."/>
            <person name="Albertsen M."/>
            <person name="Andresen E.K."/>
            <person name="Saunders A.M."/>
            <person name="Kristiansen R."/>
            <person name="Stokholm-Bjerregaard M."/>
            <person name="Nielsen K.L."/>
            <person name="Nielsen P.H."/>
        </authorList>
    </citation>
    <scope>NUCLEOTIDE SEQUENCE [LARGE SCALE GENOMIC DNA]</scope>
    <source>
        <strain evidence="2 3">Run_B_J11</strain>
    </source>
</reference>
<sequence length="317" mass="35630">MLVSTIIPAFNAEHYIAKALRSALDQQIEQQIIVIDDGSTDDTAAVVGRFGDAVELIRTPNRGVSAARNEGIRRAHGEFICFLDADDEWLPEKLTQQLELFAQYPELGTAITDEMHVDSHGQIVRPSFLATKKFHAELPARAALLNKPITWLIMESFFPTSSVMTRRNVIEKAGKFDETLSIIEDRDLWIRLALTAPVGLAPNILVRYLTNQAASLSCVSQKRWAQALFKVLSRHQKALLNKLHQEGSSNHILSEQFIRIGDVFWYENDFSQAQKAYFKAISLGNVKPAFKFICCMTGTASMGRHLKSMIRNAKDQI</sequence>
<evidence type="ECO:0000259" key="1">
    <source>
        <dbReference type="Pfam" id="PF00535"/>
    </source>
</evidence>
<gene>
    <name evidence="2" type="ORF">BN874_100025</name>
</gene>
<organism evidence="2 3">
    <name type="scientific">Candidatus Contendobacter odensis Run_B_J11</name>
    <dbReference type="NCBI Taxonomy" id="1400861"/>
    <lineage>
        <taxon>Bacteria</taxon>
        <taxon>Pseudomonadati</taxon>
        <taxon>Pseudomonadota</taxon>
        <taxon>Gammaproteobacteria</taxon>
        <taxon>Candidatus Competibacteraceae</taxon>
        <taxon>Candidatus Contendibacter</taxon>
    </lineage>
</organism>
<dbReference type="InterPro" id="IPR029044">
    <property type="entry name" value="Nucleotide-diphossugar_trans"/>
</dbReference>
<evidence type="ECO:0000313" key="3">
    <source>
        <dbReference type="Proteomes" id="UP000019184"/>
    </source>
</evidence>
<dbReference type="PANTHER" id="PTHR43685:SF11">
    <property type="entry name" value="GLYCOSYLTRANSFERASE TAGX-RELATED"/>
    <property type="match status" value="1"/>
</dbReference>
<dbReference type="InterPro" id="IPR001173">
    <property type="entry name" value="Glyco_trans_2-like"/>
</dbReference>
<evidence type="ECO:0000313" key="2">
    <source>
        <dbReference type="EMBL" id="CDH43072.1"/>
    </source>
</evidence>
<dbReference type="RefSeq" id="WP_051497226.1">
    <property type="nucleotide sequence ID" value="NZ_CBTK010000002.1"/>
</dbReference>
<dbReference type="Gene3D" id="3.90.550.10">
    <property type="entry name" value="Spore Coat Polysaccharide Biosynthesis Protein SpsA, Chain A"/>
    <property type="match status" value="1"/>
</dbReference>